<reference evidence="1 2" key="8">
    <citation type="journal article" date="1994" name="Intervirology">
        <title>Identification of the primary structure and the coding capacity of the genome of insect iridescent virus type 6 between the genome coordinates 0.310 and 0.347 (7990 bp).</title>
        <authorList>
            <person name="Sonntag K.C."/>
            <person name="Schnitzler P."/>
            <person name="Janssen W."/>
            <person name="Darai G."/>
        </authorList>
    </citation>
    <scope>NUCLEOTIDE SEQUENCE [LARGE SCALE GENOMIC DNA]</scope>
</reference>
<reference evidence="1 2" key="2">
    <citation type="journal article" date="1986" name="Med. Microbiol. Immunol.">
        <title>Insect iridescent virus type 6 induced toxic degenerative hepatitis in mice.</title>
        <authorList>
            <person name="Lorbacher de Ruiz H."/>
            <person name="Gelderblom H."/>
            <person name="Hofmann W."/>
            <person name="Darai G."/>
        </authorList>
    </citation>
    <scope>NUCLEOTIDE SEQUENCE [LARGE SCALE GENOMIC DNA]</scope>
</reference>
<reference evidence="1 2" key="14">
    <citation type="journal article" date="1999" name="Virus Genes">
        <title>Identification of a gene cluster within the genome of Chilo iridescent virus encoding enzymes involved in viral DNA replication and processing.</title>
        <authorList>
            <person name="Muller K."/>
            <person name="Tidona C.A."/>
            <person name="Darai G."/>
        </authorList>
    </citation>
    <scope>NUCLEOTIDE SEQUENCE [LARGE SCALE GENOMIC DNA]</scope>
</reference>
<reference evidence="1 2" key="3">
    <citation type="journal article" date="1987" name="Virology">
        <title>Molecular cloning and physical mapping of the genome of insect iridescent virus type 6: further evidence for circular permutation of the viral genome.</title>
        <authorList>
            <person name="Schnitzler P."/>
            <person name="Soltau J.B."/>
            <person name="Fischer M."/>
            <person name="Reisner H."/>
            <person name="Scholz J."/>
            <person name="Delius H."/>
            <person name="Darai G."/>
        </authorList>
    </citation>
    <scope>NUCLEOTIDE SEQUENCE [LARGE SCALE GENOMIC DNA]</scope>
</reference>
<reference evidence="1 2" key="6">
    <citation type="journal article" date="1992" name="Virus Genes">
        <title>Characterization of the third origin of DNA replication of the genome of insect iridescent virus type 6.</title>
        <authorList>
            <person name="Sonntag K.C."/>
            <person name="Darai G."/>
        </authorList>
    </citation>
    <scope>NUCLEOTIDE SEQUENCE [LARGE SCALE GENOMIC DNA]</scope>
</reference>
<evidence type="ECO:0000313" key="2">
    <source>
        <dbReference type="Proteomes" id="UP000001359"/>
    </source>
</evidence>
<organism evidence="1 2">
    <name type="scientific">Invertebrate iridescent virus 6</name>
    <name type="common">IIV-6</name>
    <name type="synonym">Chilo iridescent virus</name>
    <dbReference type="NCBI Taxonomy" id="176652"/>
    <lineage>
        <taxon>Viruses</taxon>
        <taxon>Varidnaviria</taxon>
        <taxon>Bamfordvirae</taxon>
        <taxon>Nucleocytoviricota</taxon>
        <taxon>Megaviricetes</taxon>
        <taxon>Pimascovirales</taxon>
        <taxon>Pimascovirales incertae sedis</taxon>
        <taxon>Iridoviridae</taxon>
        <taxon>Betairidovirinae</taxon>
        <taxon>Iridovirus</taxon>
        <taxon>Iridovirus chilo1</taxon>
    </lineage>
</organism>
<reference evidence="1 2" key="12">
    <citation type="journal article" date="1997" name="Virus Genes">
        <title>The DNA sequence of Chilo iridescent virus between the genome coordinates 0.101 and 0.391; similarities in coding strategy between insect and vertebrate iridoviruses.</title>
        <authorList>
            <person name="Bahr U."/>
            <person name="Tidona C.A."/>
            <person name="Darai G."/>
        </authorList>
    </citation>
    <scope>NUCLEOTIDE SEQUENCE [LARGE SCALE GENOMIC DNA]</scope>
</reference>
<protein>
    <submittedName>
        <fullName evidence="1">013R</fullName>
    </submittedName>
</protein>
<organismHost>
    <name type="scientific">Gryllus bimaculatus</name>
    <name type="common">Two-spotted cricket</name>
    <dbReference type="NCBI Taxonomy" id="6999"/>
</organismHost>
<proteinExistence type="predicted"/>
<reference evidence="1 2" key="15">
    <citation type="journal article" date="2001" name="Virology">
        <title>Analysis of the first complete DNA sequence of an invertebrate iridovirus: coding strategy of the genome of Chilo iridescent virus.</title>
        <authorList>
            <person name="Jakob N.J."/>
            <person name="Muller K."/>
            <person name="Bahr U."/>
            <person name="Darai G."/>
        </authorList>
    </citation>
    <scope>NUCLEOTIDE SEQUENCE [LARGE SCALE GENOMIC DNA]</scope>
</reference>
<reference evidence="1 2" key="11">
    <citation type="journal article" date="1994" name="Virus Genes">
        <title>Chilo iridescent virus encodes a putative helicase belonging to a distinct family within the "DEAD/H" superfamily: implications for the evolution of large DNA viruses.</title>
        <authorList>
            <person name="Sonntag K.C."/>
            <person name="Schnitzler P."/>
            <person name="Koonin E.V."/>
            <person name="Darai G."/>
        </authorList>
    </citation>
    <scope>NUCLEOTIDE SEQUENCE [LARGE SCALE GENOMIC DNA]</scope>
</reference>
<organismHost>
    <name type="scientific">Acheta domesticus</name>
    <name type="common">House cricket</name>
    <dbReference type="NCBI Taxonomy" id="6997"/>
</organismHost>
<evidence type="ECO:0000313" key="1">
    <source>
        <dbReference type="EMBL" id="AAK81950.1"/>
    </source>
</evidence>
<reference evidence="1 2" key="7">
    <citation type="journal article" date="1993" name="J. Gen. Virol.">
        <title>Identification of the gene encoding the major capsid protein of insect iridescent virus type 6 by polymerase chain reaction.</title>
        <authorList>
            <person name="Stohwasser R."/>
            <person name="Raab K."/>
            <person name="Schnitzler P."/>
            <person name="Janssen W."/>
            <person name="Darai G."/>
        </authorList>
    </citation>
    <scope>NUCLEOTIDE SEQUENCE [LARGE SCALE GENOMIC DNA]</scope>
</reference>
<dbReference type="Proteomes" id="UP000001359">
    <property type="component" value="Segment"/>
</dbReference>
<dbReference type="RefSeq" id="NP_149476.1">
    <property type="nucleotide sequence ID" value="NC_003038.1"/>
</dbReference>
<accession>Q91G82</accession>
<reference evidence="1 2" key="13">
    <citation type="journal article" date="1998" name="Virus Genes">
        <title>Identification of a thymidylate synthase gene within the genome of Chilo iridescent virus.</title>
        <authorList>
            <person name="Muller K."/>
            <person name="Tidona C.A."/>
            <person name="Bahr U."/>
            <person name="Darai G."/>
        </authorList>
    </citation>
    <scope>NUCLEOTIDE SEQUENCE [LARGE SCALE GENOMIC DNA]</scope>
</reference>
<reference evidence="1 2" key="1">
    <citation type="journal article" date="1984" name="J. Virol.">
        <title>DNA analysis of insect iridescent virus 6: evidence for circular permutation and terminal redundancy.</title>
        <authorList>
            <person name="Delius H."/>
            <person name="Darai G."/>
            <person name="Fluegel R.M."/>
        </authorList>
    </citation>
    <scope>NUCLEOTIDE SEQUENCE [LARGE SCALE GENOMIC DNA]</scope>
</reference>
<keyword evidence="2" id="KW-1185">Reference proteome</keyword>
<sequence>MTLLLLLKLNLEHNHIYMTIPNLELLMCNMTKPIACLLNT</sequence>
<dbReference type="PROSITE" id="PS51450">
    <property type="entry name" value="LRR"/>
    <property type="match status" value="1"/>
</dbReference>
<organismHost>
    <name type="scientific">Gryllus campestris</name>
    <dbReference type="NCBI Taxonomy" id="58607"/>
</organismHost>
<reference evidence="1 2" key="5">
    <citation type="journal article" date="1992" name="Virus Genes">
        <title>Identification and mapping of origins of DNA replication within the DNA sequences of the genome of insect iridescent virus type 6.</title>
        <authorList>
            <person name="Handermann M."/>
            <person name="Schnitzler P."/>
            <person name="Rosen-Wolff A."/>
            <person name="Raab K."/>
            <person name="Sonntag K.C."/>
            <person name="Darai G."/>
        </authorList>
    </citation>
    <scope>NUCLEOTIDE SEQUENCE [LARGE SCALE GENOMIC DNA]</scope>
</reference>
<name>Q91G82_IIV6</name>
<reference evidence="1 2" key="10">
    <citation type="journal article" date="1994" name="Nucleic Acids Res.">
        <title>Identification of genes encoding zinc finger proteins, non-histone chromosomal HMG protein homologue, and a putative GTP phosphohydrolase in the genome of Chilo iridescent virus.</title>
        <authorList>
            <person name="Schnitzler P."/>
            <person name="Hug M."/>
            <person name="Handermann M."/>
            <person name="Janssen W."/>
            <person name="Koonin E.V."/>
            <person name="Delius H."/>
            <person name="Darai C."/>
        </authorList>
    </citation>
    <scope>NUCLEOTIDE SEQUENCE [LARGE SCALE GENOMIC DNA]</scope>
</reference>
<reference evidence="1 2" key="9">
    <citation type="journal article" date="1994" name="J. Gen. Virol.">
        <title>Insect iridescent virus type 6 encodes a polypeptide related to the largest subunit of eukaryotic RNA polymerase II.</title>
        <authorList>
            <person name="Schnitzler P."/>
            <person name="Sonntag K.C."/>
            <person name="Muller M."/>
            <person name="Janssen W."/>
            <person name="Bugert J.J."/>
            <person name="Koonin E.V."/>
            <person name="Darai G."/>
        </authorList>
    </citation>
    <scope>NUCLEOTIDE SEQUENCE [LARGE SCALE GENOMIC DNA]</scope>
</reference>
<dbReference type="EMBL" id="AF303741">
    <property type="protein sequence ID" value="AAK81950.1"/>
    <property type="molecule type" value="Genomic_DNA"/>
</dbReference>
<organismHost>
    <name type="scientific">Chilo suppressalis</name>
    <name type="common">Asiatic rice borer moth</name>
    <dbReference type="NCBI Taxonomy" id="168631"/>
</organismHost>
<dbReference type="InterPro" id="IPR001611">
    <property type="entry name" value="Leu-rich_rpt"/>
</dbReference>
<dbReference type="KEGG" id="vg:1733126"/>
<dbReference type="GeneID" id="1733126"/>
<reference evidence="1 2" key="4">
    <citation type="journal article" date="1988" name="Virology">
        <title>Identification and characterization of the repetitive DNA element in the genome of insect iridescent virus type 6.</title>
        <authorList>
            <person name="Fischer M."/>
            <person name="Schnitzler P."/>
            <person name="Delius H."/>
            <person name="Darai G."/>
        </authorList>
    </citation>
    <scope>NUCLEOTIDE SEQUENCE [LARGE SCALE GENOMIC DNA]</scope>
</reference>
<organismHost>
    <name type="scientific">Spodoptera frugiperda</name>
    <name type="common">Fall armyworm</name>
    <dbReference type="NCBI Taxonomy" id="7108"/>
</organismHost>